<proteinExistence type="predicted"/>
<comment type="caution">
    <text evidence="2">The sequence shown here is derived from an EMBL/GenBank/DDBJ whole genome shotgun (WGS) entry which is preliminary data.</text>
</comment>
<keyword evidence="3" id="KW-1185">Reference proteome</keyword>
<sequence>MAGFTLAFRILMVCSSVLKGILVAQQPGYSLVVDNTVAYELTTVTGLLLEGARASTQYGGGYINFGIVTCNIVEPLPTFTAATAKLSSEFLSEHDKPPPECLCQILDR</sequence>
<dbReference type="RefSeq" id="XP_060332521.1">
    <property type="nucleotide sequence ID" value="XM_060480712.1"/>
</dbReference>
<evidence type="ECO:0000256" key="1">
    <source>
        <dbReference type="SAM" id="SignalP"/>
    </source>
</evidence>
<accession>A0AA39TIW5</accession>
<reference evidence="2" key="1">
    <citation type="submission" date="2023-06" db="EMBL/GenBank/DDBJ databases">
        <authorList>
            <consortium name="Lawrence Berkeley National Laboratory"/>
            <person name="Ahrendt S."/>
            <person name="Sahu N."/>
            <person name="Indic B."/>
            <person name="Wong-Bajracharya J."/>
            <person name="Merenyi Z."/>
            <person name="Ke H.-M."/>
            <person name="Monk M."/>
            <person name="Kocsube S."/>
            <person name="Drula E."/>
            <person name="Lipzen A."/>
            <person name="Balint B."/>
            <person name="Henrissat B."/>
            <person name="Andreopoulos B."/>
            <person name="Martin F.M."/>
            <person name="Harder C.B."/>
            <person name="Rigling D."/>
            <person name="Ford K.L."/>
            <person name="Foster G.D."/>
            <person name="Pangilinan J."/>
            <person name="Papanicolaou A."/>
            <person name="Barry K."/>
            <person name="LaButti K."/>
            <person name="Viragh M."/>
            <person name="Koriabine M."/>
            <person name="Yan M."/>
            <person name="Riley R."/>
            <person name="Champramary S."/>
            <person name="Plett K.L."/>
            <person name="Tsai I.J."/>
            <person name="Slot J."/>
            <person name="Sipos G."/>
            <person name="Plett J."/>
            <person name="Nagy L.G."/>
            <person name="Grigoriev I.V."/>
        </authorList>
    </citation>
    <scope>NUCLEOTIDE SEQUENCE</scope>
    <source>
        <strain evidence="2">CCBAS 213</strain>
    </source>
</reference>
<protein>
    <submittedName>
        <fullName evidence="2">Uncharacterized protein</fullName>
    </submittedName>
</protein>
<name>A0AA39TIW5_ARMTA</name>
<evidence type="ECO:0000313" key="2">
    <source>
        <dbReference type="EMBL" id="KAK0460482.1"/>
    </source>
</evidence>
<gene>
    <name evidence="2" type="ORF">EV420DRAFT_1762745</name>
</gene>
<dbReference type="GeneID" id="85364260"/>
<dbReference type="EMBL" id="JAUEPS010000012">
    <property type="protein sequence ID" value="KAK0460482.1"/>
    <property type="molecule type" value="Genomic_DNA"/>
</dbReference>
<keyword evidence="1" id="KW-0732">Signal</keyword>
<dbReference type="Proteomes" id="UP001175211">
    <property type="component" value="Unassembled WGS sequence"/>
</dbReference>
<dbReference type="AlphaFoldDB" id="A0AA39TIW5"/>
<organism evidence="2 3">
    <name type="scientific">Armillaria tabescens</name>
    <name type="common">Ringless honey mushroom</name>
    <name type="synonym">Agaricus tabescens</name>
    <dbReference type="NCBI Taxonomy" id="1929756"/>
    <lineage>
        <taxon>Eukaryota</taxon>
        <taxon>Fungi</taxon>
        <taxon>Dikarya</taxon>
        <taxon>Basidiomycota</taxon>
        <taxon>Agaricomycotina</taxon>
        <taxon>Agaricomycetes</taxon>
        <taxon>Agaricomycetidae</taxon>
        <taxon>Agaricales</taxon>
        <taxon>Marasmiineae</taxon>
        <taxon>Physalacriaceae</taxon>
        <taxon>Desarmillaria</taxon>
    </lineage>
</organism>
<evidence type="ECO:0000313" key="3">
    <source>
        <dbReference type="Proteomes" id="UP001175211"/>
    </source>
</evidence>
<feature type="signal peptide" evidence="1">
    <location>
        <begin position="1"/>
        <end position="20"/>
    </location>
</feature>
<feature type="chain" id="PRO_5041264440" evidence="1">
    <location>
        <begin position="21"/>
        <end position="108"/>
    </location>
</feature>